<comment type="caution">
    <text evidence="2">The sequence shown here is derived from an EMBL/GenBank/DDBJ whole genome shotgun (WGS) entry which is preliminary data.</text>
</comment>
<sequence>MSAHDPAHTAALDNPFWTALASRHADRALRHGEVARYPADIAPFLGLAHAEIDATDAFEALVPPGDSVYLLGVAPARVPPGWRLDAFAPLAQMIRETPVDVPDGAAVRLLDADDREDVLALTALVYPHYFRPRTMTLGRYFAIHTDGALAAMAGERLATDDFQEVSAICTHPDHLGRGHAHRLTALLTNDILAQGRIPYLHVSHANARAKALYERIGYRVRRDIGFWALRRDG</sequence>
<dbReference type="InterPro" id="IPR000182">
    <property type="entry name" value="GNAT_dom"/>
</dbReference>
<gene>
    <name evidence="2" type="ORF">ACFQ0E_08620</name>
</gene>
<dbReference type="SUPFAM" id="SSF55729">
    <property type="entry name" value="Acyl-CoA N-acyltransferases (Nat)"/>
    <property type="match status" value="1"/>
</dbReference>
<reference evidence="3" key="1">
    <citation type="journal article" date="2019" name="Int. J. Syst. Evol. Microbiol.">
        <title>The Global Catalogue of Microorganisms (GCM) 10K type strain sequencing project: providing services to taxonomists for standard genome sequencing and annotation.</title>
        <authorList>
            <consortium name="The Broad Institute Genomics Platform"/>
            <consortium name="The Broad Institute Genome Sequencing Center for Infectious Disease"/>
            <person name="Wu L."/>
            <person name="Ma J."/>
        </authorList>
    </citation>
    <scope>NUCLEOTIDE SEQUENCE [LARGE SCALE GENOMIC DNA]</scope>
    <source>
        <strain evidence="3">CCUG 55585</strain>
    </source>
</reference>
<dbReference type="Gene3D" id="3.40.630.30">
    <property type="match status" value="1"/>
</dbReference>
<organism evidence="2 3">
    <name type="scientific">Lysobacter brunescens</name>
    <dbReference type="NCBI Taxonomy" id="262323"/>
    <lineage>
        <taxon>Bacteria</taxon>
        <taxon>Pseudomonadati</taxon>
        <taxon>Pseudomonadota</taxon>
        <taxon>Gammaproteobacteria</taxon>
        <taxon>Lysobacterales</taxon>
        <taxon>Lysobacteraceae</taxon>
        <taxon>Lysobacter</taxon>
    </lineage>
</organism>
<dbReference type="Pfam" id="PF08445">
    <property type="entry name" value="FR47"/>
    <property type="match status" value="1"/>
</dbReference>
<dbReference type="RefSeq" id="WP_386823250.1">
    <property type="nucleotide sequence ID" value="NZ_JBHTIF010000001.1"/>
</dbReference>
<dbReference type="PROSITE" id="PS51186">
    <property type="entry name" value="GNAT"/>
    <property type="match status" value="1"/>
</dbReference>
<dbReference type="Proteomes" id="UP001597110">
    <property type="component" value="Unassembled WGS sequence"/>
</dbReference>
<dbReference type="InterPro" id="IPR013653">
    <property type="entry name" value="GCN5-like_dom"/>
</dbReference>
<feature type="domain" description="N-acetyltransferase" evidence="1">
    <location>
        <begin position="105"/>
        <end position="233"/>
    </location>
</feature>
<evidence type="ECO:0000313" key="2">
    <source>
        <dbReference type="EMBL" id="MFD0725662.1"/>
    </source>
</evidence>
<evidence type="ECO:0000259" key="1">
    <source>
        <dbReference type="PROSITE" id="PS51186"/>
    </source>
</evidence>
<name>A0ABW2YB91_9GAMM</name>
<proteinExistence type="predicted"/>
<keyword evidence="3" id="KW-1185">Reference proteome</keyword>
<accession>A0ABW2YB91</accession>
<dbReference type="EMBL" id="JBHTIF010000001">
    <property type="protein sequence ID" value="MFD0725662.1"/>
    <property type="molecule type" value="Genomic_DNA"/>
</dbReference>
<dbReference type="InterPro" id="IPR016181">
    <property type="entry name" value="Acyl_CoA_acyltransferase"/>
</dbReference>
<protein>
    <submittedName>
        <fullName evidence="2">GNAT family N-acetyltransferase</fullName>
    </submittedName>
</protein>
<evidence type="ECO:0000313" key="3">
    <source>
        <dbReference type="Proteomes" id="UP001597110"/>
    </source>
</evidence>